<keyword evidence="3" id="KW-1185">Reference proteome</keyword>
<feature type="region of interest" description="Disordered" evidence="1">
    <location>
        <begin position="1"/>
        <end position="115"/>
    </location>
</feature>
<dbReference type="EMBL" id="JAIPUX010001211">
    <property type="protein sequence ID" value="KAH0625528.1"/>
    <property type="molecule type" value="Genomic_DNA"/>
</dbReference>
<feature type="compositionally biased region" description="Basic residues" evidence="1">
    <location>
        <begin position="472"/>
        <end position="484"/>
    </location>
</feature>
<gene>
    <name evidence="2" type="ORF">JD844_015074</name>
</gene>
<feature type="compositionally biased region" description="Polar residues" evidence="1">
    <location>
        <begin position="288"/>
        <end position="297"/>
    </location>
</feature>
<feature type="compositionally biased region" description="Basic and acidic residues" evidence="1">
    <location>
        <begin position="272"/>
        <end position="286"/>
    </location>
</feature>
<dbReference type="Proteomes" id="UP000826234">
    <property type="component" value="Unassembled WGS sequence"/>
</dbReference>
<proteinExistence type="predicted"/>
<protein>
    <submittedName>
        <fullName evidence="2">Uncharacterized protein</fullName>
    </submittedName>
</protein>
<name>A0ABQ7T7F0_PHRPL</name>
<organism evidence="2 3">
    <name type="scientific">Phrynosoma platyrhinos</name>
    <name type="common">Desert horned lizard</name>
    <dbReference type="NCBI Taxonomy" id="52577"/>
    <lineage>
        <taxon>Eukaryota</taxon>
        <taxon>Metazoa</taxon>
        <taxon>Chordata</taxon>
        <taxon>Craniata</taxon>
        <taxon>Vertebrata</taxon>
        <taxon>Euteleostomi</taxon>
        <taxon>Lepidosauria</taxon>
        <taxon>Squamata</taxon>
        <taxon>Bifurcata</taxon>
        <taxon>Unidentata</taxon>
        <taxon>Episquamata</taxon>
        <taxon>Toxicofera</taxon>
        <taxon>Iguania</taxon>
        <taxon>Phrynosomatidae</taxon>
        <taxon>Phrynosomatinae</taxon>
        <taxon>Phrynosoma</taxon>
    </lineage>
</organism>
<feature type="region of interest" description="Disordered" evidence="1">
    <location>
        <begin position="154"/>
        <end position="182"/>
    </location>
</feature>
<evidence type="ECO:0000256" key="1">
    <source>
        <dbReference type="SAM" id="MobiDB-lite"/>
    </source>
</evidence>
<feature type="region of interest" description="Disordered" evidence="1">
    <location>
        <begin position="265"/>
        <end position="301"/>
    </location>
</feature>
<reference evidence="2 3" key="1">
    <citation type="journal article" date="2022" name="Gigascience">
        <title>A chromosome-level genome assembly and annotation of the desert horned lizard, Phrynosoma platyrhinos, provides insight into chromosomal rearrangements among reptiles.</title>
        <authorList>
            <person name="Koochekian N."/>
            <person name="Ascanio A."/>
            <person name="Farleigh K."/>
            <person name="Card D.C."/>
            <person name="Schield D.R."/>
            <person name="Castoe T.A."/>
            <person name="Jezkova T."/>
        </authorList>
    </citation>
    <scope>NUCLEOTIDE SEQUENCE [LARGE SCALE GENOMIC DNA]</scope>
    <source>
        <strain evidence="2">NK-2021</strain>
    </source>
</reference>
<evidence type="ECO:0000313" key="2">
    <source>
        <dbReference type="EMBL" id="KAH0625528.1"/>
    </source>
</evidence>
<feature type="compositionally biased region" description="Basic and acidic residues" evidence="1">
    <location>
        <begin position="40"/>
        <end position="49"/>
    </location>
</feature>
<accession>A0ABQ7T7F0</accession>
<comment type="caution">
    <text evidence="2">The sequence shown here is derived from an EMBL/GenBank/DDBJ whole genome shotgun (WGS) entry which is preliminary data.</text>
</comment>
<evidence type="ECO:0000313" key="3">
    <source>
        <dbReference type="Proteomes" id="UP000826234"/>
    </source>
</evidence>
<feature type="compositionally biased region" description="Basic and acidic residues" evidence="1">
    <location>
        <begin position="82"/>
        <end position="91"/>
    </location>
</feature>
<feature type="region of interest" description="Disordered" evidence="1">
    <location>
        <begin position="453"/>
        <end position="492"/>
    </location>
</feature>
<sequence length="492" mass="55403">MAQSGRTKWPHGSRNTYKRNQDPQSPKWVKTGPQTGAKMADGDRERDPDCANNSSGEESSDREISTASVISDCSLRKPNPRTQKEYVDCRHGHPNGPGGNHLDNRGLDGHPTPRFSIERSSLLTNKAAEKLEDFLSKELGARGENHAACRYENTDGHRRHHRRDHADPKGMSRRPTCVQSSSRIGDMVESPLGVRQDLSPWHLWQNLGGKRQGSEGFLWKREGSGHSTAVSGSTRILPRCQINHVQHCQACQAYNRDQPSVPYENCWSPLSEEDHAGGADRQDKQPEAPSSRQQVSDRLSKVQRWLEQTSAEPDPLNMRVQPPAVPGTPGWCHACASTNQKDEDLWGREGVVRDCWRSGTAAEMRPRQTRHLGENHHHHRQPSMWILPCDDTSTSPSTCNCPFCERQRPRAQLVSSNVQPDLSANEVARRLQAENRIAQIVEAFERRTLREAKRTEKRGGRVTTVVSEAKRGQRSRSTAKAHKSHPTEKERH</sequence>